<evidence type="ECO:0000313" key="1">
    <source>
        <dbReference type="EMBL" id="CFR74123.1"/>
    </source>
</evidence>
<reference evidence="1 2" key="1">
    <citation type="submission" date="2015-03" db="EMBL/GenBank/DDBJ databases">
        <authorList>
            <consortium name="Pathogen Informatics"/>
        </authorList>
    </citation>
    <scope>NUCLEOTIDE SEQUENCE [LARGE SCALE GENOMIC DNA]</scope>
    <source>
        <strain evidence="1 2">C09601061</strain>
    </source>
</reference>
<evidence type="ECO:0000313" key="2">
    <source>
        <dbReference type="Proteomes" id="UP000046680"/>
    </source>
</evidence>
<name>A0A654TYX7_MYCTX</name>
<organism evidence="1 2">
    <name type="scientific">Mycobacterium tuberculosis</name>
    <dbReference type="NCBI Taxonomy" id="1773"/>
    <lineage>
        <taxon>Bacteria</taxon>
        <taxon>Bacillati</taxon>
        <taxon>Actinomycetota</taxon>
        <taxon>Actinomycetes</taxon>
        <taxon>Mycobacteriales</taxon>
        <taxon>Mycobacteriaceae</taxon>
        <taxon>Mycobacterium</taxon>
        <taxon>Mycobacterium tuberculosis complex</taxon>
    </lineage>
</organism>
<proteinExistence type="predicted"/>
<sequence length="70" mass="7778">MVRFLYALVAPRHYERCAGVSCKGIDGEHNIDGGNVTGQNPGKVLVERILKNVRRGEGREGRKDKAILQM</sequence>
<dbReference type="AlphaFoldDB" id="A0A654TYX7"/>
<dbReference type="EMBL" id="CGCX01000364">
    <property type="protein sequence ID" value="CFR74123.1"/>
    <property type="molecule type" value="Genomic_DNA"/>
</dbReference>
<dbReference type="Proteomes" id="UP000046680">
    <property type="component" value="Unassembled WGS sequence"/>
</dbReference>
<accession>A0A654TYX7</accession>
<gene>
    <name evidence="1" type="ORF">ERS007657_01249</name>
</gene>
<protein>
    <submittedName>
        <fullName evidence="1">Uncharacterized protein</fullName>
    </submittedName>
</protein>